<sequence>MSFMAVNSAIGAFGAANAAIGAVVAAAGAADGAANVAALNPGLGLIGQDFVAAFAGAQASHLESVAELGVLHGAIAASSAGTVAAYAATEAAGVAGLLTAVV</sequence>
<evidence type="ECO:0000313" key="2">
    <source>
        <dbReference type="EMBL" id="GAA4400015.1"/>
    </source>
</evidence>
<evidence type="ECO:0000313" key="3">
    <source>
        <dbReference type="Proteomes" id="UP001500635"/>
    </source>
</evidence>
<evidence type="ECO:0000256" key="1">
    <source>
        <dbReference type="SAM" id="SignalP"/>
    </source>
</evidence>
<feature type="chain" id="PRO_5047084204" description="PE family protein" evidence="1">
    <location>
        <begin position="19"/>
        <end position="102"/>
    </location>
</feature>
<dbReference type="RefSeq" id="WP_344998987.1">
    <property type="nucleotide sequence ID" value="NZ_BAABFR010000075.1"/>
</dbReference>
<evidence type="ECO:0008006" key="4">
    <source>
        <dbReference type="Google" id="ProtNLM"/>
    </source>
</evidence>
<dbReference type="EMBL" id="BAABFR010000075">
    <property type="protein sequence ID" value="GAA4400015.1"/>
    <property type="molecule type" value="Genomic_DNA"/>
</dbReference>
<dbReference type="Proteomes" id="UP001500635">
    <property type="component" value="Unassembled WGS sequence"/>
</dbReference>
<proteinExistence type="predicted"/>
<reference evidence="3" key="1">
    <citation type="journal article" date="2019" name="Int. J. Syst. Evol. Microbiol.">
        <title>The Global Catalogue of Microorganisms (GCM) 10K type strain sequencing project: providing services to taxonomists for standard genome sequencing and annotation.</title>
        <authorList>
            <consortium name="The Broad Institute Genomics Platform"/>
            <consortium name="The Broad Institute Genome Sequencing Center for Infectious Disease"/>
            <person name="Wu L."/>
            <person name="Ma J."/>
        </authorList>
    </citation>
    <scope>NUCLEOTIDE SEQUENCE [LARGE SCALE GENOMIC DNA]</scope>
    <source>
        <strain evidence="3">JCM 17688</strain>
    </source>
</reference>
<organism evidence="2 3">
    <name type="scientific">Tsukamurella soli</name>
    <dbReference type="NCBI Taxonomy" id="644556"/>
    <lineage>
        <taxon>Bacteria</taxon>
        <taxon>Bacillati</taxon>
        <taxon>Actinomycetota</taxon>
        <taxon>Actinomycetes</taxon>
        <taxon>Mycobacteriales</taxon>
        <taxon>Tsukamurellaceae</taxon>
        <taxon>Tsukamurella</taxon>
    </lineage>
</organism>
<accession>A0ABP8K4D3</accession>
<name>A0ABP8K4D3_9ACTN</name>
<feature type="signal peptide" evidence="1">
    <location>
        <begin position="1"/>
        <end position="18"/>
    </location>
</feature>
<gene>
    <name evidence="2" type="ORF">GCM10023147_38220</name>
</gene>
<comment type="caution">
    <text evidence="2">The sequence shown here is derived from an EMBL/GenBank/DDBJ whole genome shotgun (WGS) entry which is preliminary data.</text>
</comment>
<protein>
    <recommendedName>
        <fullName evidence="4">PE family protein</fullName>
    </recommendedName>
</protein>
<keyword evidence="1" id="KW-0732">Signal</keyword>
<keyword evidence="3" id="KW-1185">Reference proteome</keyword>